<evidence type="ECO:0000313" key="2">
    <source>
        <dbReference type="EMBL" id="RCK64488.1"/>
    </source>
</evidence>
<name>A0A367YF59_9ASCO</name>
<proteinExistence type="predicted"/>
<dbReference type="OrthoDB" id="160374at2759"/>
<accession>A0A367YF59</accession>
<organism evidence="2 3">
    <name type="scientific">Candida viswanathii</name>
    <dbReference type="NCBI Taxonomy" id="5486"/>
    <lineage>
        <taxon>Eukaryota</taxon>
        <taxon>Fungi</taxon>
        <taxon>Dikarya</taxon>
        <taxon>Ascomycota</taxon>
        <taxon>Saccharomycotina</taxon>
        <taxon>Pichiomycetes</taxon>
        <taxon>Debaryomycetaceae</taxon>
        <taxon>Candida/Lodderomyces clade</taxon>
        <taxon>Candida</taxon>
    </lineage>
</organism>
<dbReference type="PANTHER" id="PTHR15682">
    <property type="entry name" value="UNHEALTHY RIBOSOME BIOGENESIS PROTEIN 2 HOMOLOG"/>
    <property type="match status" value="1"/>
</dbReference>
<protein>
    <submittedName>
        <fullName evidence="2">Nucleolar pre-ribosomal-associated protein 2</fullName>
    </submittedName>
</protein>
<evidence type="ECO:0000259" key="1">
    <source>
        <dbReference type="Pfam" id="PF10441"/>
    </source>
</evidence>
<dbReference type="Proteomes" id="UP000253472">
    <property type="component" value="Unassembled WGS sequence"/>
</dbReference>
<sequence length="1121" mass="128646">MSNLDTAEGVTKFLRSKDASLADIVSTASRVLDDSLDIYLPGKKLFVLNLLCDRLNDKSNGKFGKWKFDINVWKLFIKTWEELSHDKLEREKSIQKLKIIEIAVILLNQSHDNEVLKAMFQVLEILLKESYIEADENLAIQLLKSFIEHKDMPVDQEKVLKWTELVRDIYTRAALKLTLEGSKKFYSKFFEECGFSLIRFLLTSNQQLSSAMVEELLIQRIFDEESTQYFQSNLERALKKQEMDAEILICLYQITVDQLAAKHMKICEETYSIISSKYPALSEKLLSILASSNKTISHEFIESIYKTEIGDKNFKDLNWAMVKYIFEIDSELASKKSSFLFKTYQSHFGLDDKVLPVGRVIVDGYLKNRELVEFFTKIWPRAIKRDELWESDSFIDKVAETVKSFSGKQLKSVIETCYSLELECHRAIFTAITKGLTSAPVRLVEAVKPTLLDQNDYFNSKENFWGIRYYLLCCFGKEFSIPDRILKPDIDLYYHYTVFRLLELQVITEYSKSNQEYFMATIKDHLGSLTKIFRRWLVIFNHFFDGETLSKLLALAHNQIVYNDIFFEQTKLTTALIKFILDDIEERVPLLLKIPIVCFNKSQKKKILNSLMELDLSREVLETIQYMLLQPSLLSKLETDSSSLLKLLKAADGDTKDITQDIVKTVWKNSIQQVKREDIEEYVIGTLANVNKYLSSSDAVVVDAPETELALIILSNTHEEVLPQGIAPSYTELKKSFTRYCIDDLNNGSSKNVPEIAWLISALVICSSDTLNYEDVKVFLSGLSGETLSDKAIQSAVFELICQTIPIDYRGVIYVLSLFTALKSEGTPELYNCLIDFLKKVTANAELFLQAYQFFVKPLRDVPAEFTGSFVQISCAFLDATTKETNSASCNSASFSFFIDTMKKSADDDMILFILSNLRDLLTSKAWLFNQYLLETTFVIINRAIRQLPDLKKQENVYILASQVMSHILLYHRFKIATRHHLILNVVSSLLEPLANGNTQSTALSTNENAGAAYARLLSNLCEPIERVGDKMTHLTTSANYFKKILRRHLPVLLSNYIHFSLKYTFSRVVNDAIILGIYSIFDVLSQAELRIVNASLDYGGRSLYKTLYNDYKDHGKWKDN</sequence>
<dbReference type="AlphaFoldDB" id="A0A367YF59"/>
<dbReference type="EMBL" id="QLNQ01000022">
    <property type="protein sequence ID" value="RCK64488.1"/>
    <property type="molecule type" value="Genomic_DNA"/>
</dbReference>
<dbReference type="GO" id="GO:0005730">
    <property type="term" value="C:nucleolus"/>
    <property type="evidence" value="ECO:0007669"/>
    <property type="project" value="TreeGrafter"/>
</dbReference>
<dbReference type="InterPro" id="IPR052609">
    <property type="entry name" value="Ribosome_Biogenesis_Reg"/>
</dbReference>
<comment type="caution">
    <text evidence="2">The sequence shown here is derived from an EMBL/GenBank/DDBJ whole genome shotgun (WGS) entry which is preliminary data.</text>
</comment>
<dbReference type="PANTHER" id="PTHR15682:SF2">
    <property type="entry name" value="UNHEALTHY RIBOSOME BIOGENESIS PROTEIN 2 HOMOLOG"/>
    <property type="match status" value="1"/>
</dbReference>
<dbReference type="GO" id="GO:0042254">
    <property type="term" value="P:ribosome biogenesis"/>
    <property type="evidence" value="ECO:0007669"/>
    <property type="project" value="TreeGrafter"/>
</dbReference>
<feature type="domain" description="Nucleolar 27S pre-rRNA processing Urb2/Npa2 C-terminal" evidence="1">
    <location>
        <begin position="914"/>
        <end position="1120"/>
    </location>
</feature>
<keyword evidence="3" id="KW-1185">Reference proteome</keyword>
<reference evidence="2 3" key="1">
    <citation type="submission" date="2018-06" db="EMBL/GenBank/DDBJ databases">
        <title>Whole genome sequencing of Candida tropicalis (genome annotated by CSBL at Korea University).</title>
        <authorList>
            <person name="Ahn J."/>
        </authorList>
    </citation>
    <scope>NUCLEOTIDE SEQUENCE [LARGE SCALE GENOMIC DNA]</scope>
    <source>
        <strain evidence="2 3">ATCC 20962</strain>
    </source>
</reference>
<dbReference type="Pfam" id="PF10441">
    <property type="entry name" value="Urb2"/>
    <property type="match status" value="1"/>
</dbReference>
<evidence type="ECO:0000313" key="3">
    <source>
        <dbReference type="Proteomes" id="UP000253472"/>
    </source>
</evidence>
<gene>
    <name evidence="2" type="primary">URB2</name>
    <name evidence="2" type="ORF">Cantr_00121</name>
</gene>
<dbReference type="InterPro" id="IPR018849">
    <property type="entry name" value="Urb2/Npa2_C"/>
</dbReference>
<dbReference type="STRING" id="5486.A0A367YF59"/>